<reference evidence="2 3" key="1">
    <citation type="journal article" date="2019" name="Int. J. Syst. Evol. Microbiol.">
        <title>The Global Catalogue of Microorganisms (GCM) 10K type strain sequencing project: providing services to taxonomists for standard genome sequencing and annotation.</title>
        <authorList>
            <consortium name="The Broad Institute Genomics Platform"/>
            <consortium name="The Broad Institute Genome Sequencing Center for Infectious Disease"/>
            <person name="Wu L."/>
            <person name="Ma J."/>
        </authorList>
    </citation>
    <scope>NUCLEOTIDE SEQUENCE [LARGE SCALE GENOMIC DNA]</scope>
    <source>
        <strain evidence="2 3">CGMCC 1.10387</strain>
    </source>
</reference>
<evidence type="ECO:0000313" key="3">
    <source>
        <dbReference type="Proteomes" id="UP001597092"/>
    </source>
</evidence>
<dbReference type="AlphaFoldDB" id="A0ABD6DVQ5"/>
<sequence length="134" mass="15343">MLTLQQVSLVIGILAGSIVLGRFLRSKYSPLKSFASEKIEDFNESVTRGVIGEGDKDWRYRIEKHRGSSEEVSVEDRPYCPKCDAQLKQTRESLLGINHRVTLWKCSECETHYDYEEDESEVVKGRLRDGTADE</sequence>
<accession>A0ABD6DVQ5</accession>
<name>A0ABD6DVQ5_9EURY</name>
<gene>
    <name evidence="2" type="ORF">ACFSAS_12130</name>
</gene>
<proteinExistence type="predicted"/>
<evidence type="ECO:0000313" key="2">
    <source>
        <dbReference type="EMBL" id="MFD1686361.1"/>
    </source>
</evidence>
<dbReference type="RefSeq" id="WP_256305387.1">
    <property type="nucleotide sequence ID" value="NZ_JANHAW010000001.1"/>
</dbReference>
<protein>
    <recommendedName>
        <fullName evidence="4">Zn finger protein</fullName>
    </recommendedName>
</protein>
<dbReference type="EMBL" id="JBHUDP010000004">
    <property type="protein sequence ID" value="MFD1686361.1"/>
    <property type="molecule type" value="Genomic_DNA"/>
</dbReference>
<dbReference type="Proteomes" id="UP001597092">
    <property type="component" value="Unassembled WGS sequence"/>
</dbReference>
<keyword evidence="1" id="KW-1133">Transmembrane helix</keyword>
<evidence type="ECO:0008006" key="4">
    <source>
        <dbReference type="Google" id="ProtNLM"/>
    </source>
</evidence>
<feature type="transmembrane region" description="Helical" evidence="1">
    <location>
        <begin position="6"/>
        <end position="24"/>
    </location>
</feature>
<organism evidence="2 3">
    <name type="scientific">Halobellus litoreus</name>
    <dbReference type="NCBI Taxonomy" id="755310"/>
    <lineage>
        <taxon>Archaea</taxon>
        <taxon>Methanobacteriati</taxon>
        <taxon>Methanobacteriota</taxon>
        <taxon>Stenosarchaea group</taxon>
        <taxon>Halobacteria</taxon>
        <taxon>Halobacteriales</taxon>
        <taxon>Haloferacaceae</taxon>
        <taxon>Halobellus</taxon>
    </lineage>
</organism>
<keyword evidence="3" id="KW-1185">Reference proteome</keyword>
<evidence type="ECO:0000256" key="1">
    <source>
        <dbReference type="SAM" id="Phobius"/>
    </source>
</evidence>
<keyword evidence="1" id="KW-0472">Membrane</keyword>
<comment type="caution">
    <text evidence="2">The sequence shown here is derived from an EMBL/GenBank/DDBJ whole genome shotgun (WGS) entry which is preliminary data.</text>
</comment>
<keyword evidence="1" id="KW-0812">Transmembrane</keyword>